<dbReference type="EMBL" id="FNAK01000007">
    <property type="protein sequence ID" value="SDE53368.1"/>
    <property type="molecule type" value="Genomic_DNA"/>
</dbReference>
<dbReference type="PANTHER" id="PTHR35010">
    <property type="entry name" value="BLL4672 PROTEIN-RELATED"/>
    <property type="match status" value="1"/>
</dbReference>
<proteinExistence type="predicted"/>
<organism evidence="2 3">
    <name type="scientific">Kordiimonas lacus</name>
    <dbReference type="NCBI Taxonomy" id="637679"/>
    <lineage>
        <taxon>Bacteria</taxon>
        <taxon>Pseudomonadati</taxon>
        <taxon>Pseudomonadota</taxon>
        <taxon>Alphaproteobacteria</taxon>
        <taxon>Kordiimonadales</taxon>
        <taxon>Kordiimonadaceae</taxon>
        <taxon>Kordiimonas</taxon>
    </lineage>
</organism>
<dbReference type="SUPFAM" id="SSF47413">
    <property type="entry name" value="lambda repressor-like DNA-binding domains"/>
    <property type="match status" value="1"/>
</dbReference>
<dbReference type="PANTHER" id="PTHR35010:SF4">
    <property type="entry name" value="BLL5781 PROTEIN"/>
    <property type="match status" value="1"/>
</dbReference>
<dbReference type="Gene3D" id="1.10.260.40">
    <property type="entry name" value="lambda repressor-like DNA-binding domains"/>
    <property type="match status" value="1"/>
</dbReference>
<dbReference type="Proteomes" id="UP000183685">
    <property type="component" value="Unassembled WGS sequence"/>
</dbReference>
<dbReference type="AlphaFoldDB" id="A0A1G7DPC6"/>
<dbReference type="RefSeq" id="WP_068304755.1">
    <property type="nucleotide sequence ID" value="NZ_FNAK01000007.1"/>
</dbReference>
<sequence length="251" mass="27550">MDKPSVGALIKDFRKQAGMSQLDLACEADISQRHLSFVETGRTGASRELIDQLVATMGLGQMEHNALLIAAGFAPVKHDAETNPAARRMMEAAERMLEWQMPNPSVILREDWTIVASNDAARRMVNHFSPGPDLVTLKGLSVVEMIMDPRFLNTSIANIQEIMTYMQTQLKFDATGGIAPHRVLDHVDEGPTAHLPLVLKRGDVEARFETTLVTVGTARDAQIGEIRLETFYPADAVSAAIMESLVREAVA</sequence>
<dbReference type="SMART" id="SM00530">
    <property type="entry name" value="HTH_XRE"/>
    <property type="match status" value="1"/>
</dbReference>
<dbReference type="OrthoDB" id="9785973at2"/>
<dbReference type="STRING" id="637679.GCA_001550055_02109"/>
<evidence type="ECO:0000259" key="1">
    <source>
        <dbReference type="PROSITE" id="PS50943"/>
    </source>
</evidence>
<dbReference type="InterPro" id="IPR010982">
    <property type="entry name" value="Lambda_DNA-bd_dom_sf"/>
</dbReference>
<gene>
    <name evidence="2" type="ORF">SAMN04488071_3198</name>
</gene>
<dbReference type="InterPro" id="IPR041413">
    <property type="entry name" value="MLTR_LBD"/>
</dbReference>
<name>A0A1G7DPC6_9PROT</name>
<dbReference type="CDD" id="cd00093">
    <property type="entry name" value="HTH_XRE"/>
    <property type="match status" value="1"/>
</dbReference>
<reference evidence="2 3" key="1">
    <citation type="submission" date="2016-10" db="EMBL/GenBank/DDBJ databases">
        <authorList>
            <person name="de Groot N.N."/>
        </authorList>
    </citation>
    <scope>NUCLEOTIDE SEQUENCE [LARGE SCALE GENOMIC DNA]</scope>
    <source>
        <strain evidence="2 3">CGMCC 1.9109</strain>
    </source>
</reference>
<dbReference type="Pfam" id="PF13560">
    <property type="entry name" value="HTH_31"/>
    <property type="match status" value="1"/>
</dbReference>
<dbReference type="GO" id="GO:0003677">
    <property type="term" value="F:DNA binding"/>
    <property type="evidence" value="ECO:0007669"/>
    <property type="project" value="InterPro"/>
</dbReference>
<evidence type="ECO:0000313" key="3">
    <source>
        <dbReference type="Proteomes" id="UP000183685"/>
    </source>
</evidence>
<feature type="domain" description="HTH cro/C1-type" evidence="1">
    <location>
        <begin position="10"/>
        <end position="67"/>
    </location>
</feature>
<accession>A0A1G7DPC6</accession>
<keyword evidence="3" id="KW-1185">Reference proteome</keyword>
<dbReference type="PROSITE" id="PS50943">
    <property type="entry name" value="HTH_CROC1"/>
    <property type="match status" value="1"/>
</dbReference>
<dbReference type="Pfam" id="PF17765">
    <property type="entry name" value="MLTR_LBD"/>
    <property type="match status" value="1"/>
</dbReference>
<evidence type="ECO:0000313" key="2">
    <source>
        <dbReference type="EMBL" id="SDE53368.1"/>
    </source>
</evidence>
<protein>
    <submittedName>
        <fullName evidence="2">Helix-turn-helix domain-containing protein</fullName>
    </submittedName>
</protein>
<dbReference type="InterPro" id="IPR001387">
    <property type="entry name" value="Cro/C1-type_HTH"/>
</dbReference>